<keyword evidence="2" id="KW-0596">Phosphopantetheine</keyword>
<dbReference type="Pfam" id="PF00501">
    <property type="entry name" value="AMP-binding"/>
    <property type="match status" value="1"/>
</dbReference>
<dbReference type="Gene3D" id="3.30.300.30">
    <property type="match status" value="1"/>
</dbReference>
<dbReference type="Pfam" id="PF13193">
    <property type="entry name" value="AMP-binding_C"/>
    <property type="match status" value="1"/>
</dbReference>
<evidence type="ECO:0000313" key="6">
    <source>
        <dbReference type="EMBL" id="MBA9007765.1"/>
    </source>
</evidence>
<dbReference type="PROSITE" id="PS00455">
    <property type="entry name" value="AMP_BINDING"/>
    <property type="match status" value="1"/>
</dbReference>
<dbReference type="Gene3D" id="3.30.559.30">
    <property type="entry name" value="Nonribosomal peptide synthetase, condensation domain"/>
    <property type="match status" value="1"/>
</dbReference>
<feature type="compositionally biased region" description="Low complexity" evidence="4">
    <location>
        <begin position="981"/>
        <end position="993"/>
    </location>
</feature>
<dbReference type="GO" id="GO:0008610">
    <property type="term" value="P:lipid biosynthetic process"/>
    <property type="evidence" value="ECO:0007669"/>
    <property type="project" value="UniProtKB-ARBA"/>
</dbReference>
<keyword evidence="7" id="KW-1185">Reference proteome</keyword>
<feature type="region of interest" description="Disordered" evidence="4">
    <location>
        <begin position="1011"/>
        <end position="1038"/>
    </location>
</feature>
<evidence type="ECO:0000259" key="5">
    <source>
        <dbReference type="PROSITE" id="PS50075"/>
    </source>
</evidence>
<keyword evidence="3" id="KW-0597">Phosphoprotein</keyword>
<comment type="cofactor">
    <cofactor evidence="1">
        <name>pantetheine 4'-phosphate</name>
        <dbReference type="ChEBI" id="CHEBI:47942"/>
    </cofactor>
</comment>
<dbReference type="SUPFAM" id="SSF52777">
    <property type="entry name" value="CoA-dependent acyltransferases"/>
    <property type="match status" value="2"/>
</dbReference>
<dbReference type="InterPro" id="IPR042099">
    <property type="entry name" value="ANL_N_sf"/>
</dbReference>
<dbReference type="GO" id="GO:0009239">
    <property type="term" value="P:enterobactin biosynthetic process"/>
    <property type="evidence" value="ECO:0007669"/>
    <property type="project" value="TreeGrafter"/>
</dbReference>
<gene>
    <name evidence="6" type="ORF">HNR21_006647</name>
</gene>
<feature type="region of interest" description="Disordered" evidence="4">
    <location>
        <begin position="972"/>
        <end position="997"/>
    </location>
</feature>
<dbReference type="InterPro" id="IPR023213">
    <property type="entry name" value="CAT-like_dom_sf"/>
</dbReference>
<dbReference type="InterPro" id="IPR025110">
    <property type="entry name" value="AMP-bd_C"/>
</dbReference>
<dbReference type="InterPro" id="IPR009081">
    <property type="entry name" value="PP-bd_ACP"/>
</dbReference>
<dbReference type="PROSITE" id="PS50075">
    <property type="entry name" value="CARRIER"/>
    <property type="match status" value="1"/>
</dbReference>
<dbReference type="InterPro" id="IPR000873">
    <property type="entry name" value="AMP-dep_synth/lig_dom"/>
</dbReference>
<dbReference type="Pfam" id="PF00668">
    <property type="entry name" value="Condensation"/>
    <property type="match status" value="1"/>
</dbReference>
<comment type="caution">
    <text evidence="6">The sequence shown here is derived from an EMBL/GenBank/DDBJ whole genome shotgun (WGS) entry which is preliminary data.</text>
</comment>
<dbReference type="Gene3D" id="1.10.1200.10">
    <property type="entry name" value="ACP-like"/>
    <property type="match status" value="1"/>
</dbReference>
<accession>A0A7W3N5A4</accession>
<protein>
    <submittedName>
        <fullName evidence="6">Amino acid adenylation domain-containing protein</fullName>
    </submittedName>
</protein>
<reference evidence="6 7" key="1">
    <citation type="submission" date="2020-08" db="EMBL/GenBank/DDBJ databases">
        <title>Sequencing the genomes of 1000 actinobacteria strains.</title>
        <authorList>
            <person name="Klenk H.-P."/>
        </authorList>
    </citation>
    <scope>NUCLEOTIDE SEQUENCE [LARGE SCALE GENOMIC DNA]</scope>
    <source>
        <strain evidence="6 7">DSM 45823</strain>
    </source>
</reference>
<evidence type="ECO:0000256" key="4">
    <source>
        <dbReference type="SAM" id="MobiDB-lite"/>
    </source>
</evidence>
<dbReference type="InterPro" id="IPR006162">
    <property type="entry name" value="Ppantetheine_attach_site"/>
</dbReference>
<dbReference type="Gene3D" id="3.30.559.10">
    <property type="entry name" value="Chloramphenicol acetyltransferase-like domain"/>
    <property type="match status" value="1"/>
</dbReference>
<dbReference type="InterPro" id="IPR036736">
    <property type="entry name" value="ACP-like_sf"/>
</dbReference>
<evidence type="ECO:0000256" key="3">
    <source>
        <dbReference type="ARBA" id="ARBA00022553"/>
    </source>
</evidence>
<feature type="compositionally biased region" description="Basic and acidic residues" evidence="4">
    <location>
        <begin position="1025"/>
        <end position="1038"/>
    </location>
</feature>
<dbReference type="EMBL" id="JACJII010000001">
    <property type="protein sequence ID" value="MBA9007765.1"/>
    <property type="molecule type" value="Genomic_DNA"/>
</dbReference>
<dbReference type="AlphaFoldDB" id="A0A7W3N5A4"/>
<dbReference type="PROSITE" id="PS00012">
    <property type="entry name" value="PHOSPHOPANTETHEINE"/>
    <property type="match status" value="1"/>
</dbReference>
<dbReference type="Proteomes" id="UP000539313">
    <property type="component" value="Unassembled WGS sequence"/>
</dbReference>
<dbReference type="InterPro" id="IPR045851">
    <property type="entry name" value="AMP-bd_C_sf"/>
</dbReference>
<sequence length="1099" mass="118359">MTGSSLARGVGWAETSAAQDGLWFLSGLDPGSPGHRVCRAYRVVGDLDGGALRAAWQAVVRRHDALRTTLVERGGLPMQRIAAGHDAPPSFTDFGPLPAADPEAAVSRWVARQAAIPMRLAEGPLARLSVARIGDREHVVVLLLHRAIADEASMSILVNELSACYAAELHGTRAHRALPDLPAQYSDYARWQRGQASGPGFRKMLDWWTSALTPLPPALTLPVDRPRPAEPSSAGGIVRFDWGDEMGRLLLRLCETERTTPFVALLAGLQALLFRYGGEERVAVGAAVPVRPQSGFENLIGPFENLIVVCADFSGRPTFRELLGRVARFTGNALAHRELPFQHLVSALDVDRDPRRLPLSDVMYAFQETPEAELRVPGADVRPERIDDGRARTDLTLKVDRIRPSVAGFLEYRRALFDEASVRRILDQQRTLLAAALAEPDTAVDALPLDGPGRLRAAVRDADRITAAPPGEPPVHELVHMRAKERPTADAVAWDGDTITYRELQERAARVSDALGGLGGVEGAAVAVRMPAGPRQVAALLGILDAGAHMVCLGSGDAGERGRAVLSGLRPACLVVDGETPGDDLCEWYRRELGGRVLDVATLDHVRGAPRTPVRTAPGDRAYIAYTSGSTGRPKGIAQSHASFAQFVTWLAGEFGIGPGSRVAQWAASGYDAGLVEIFAALVAGATLCPVPERIRAHPEKTVQWLEAERVTLFQTVPSFARELLEVINTREGAGRPLPALDHLLLAGEALPGDLANGLRAALPSVRLVNLYGPTEAILATWYEVTGTVHGTTPIGTSIPGRQVLLLDERDRPCPAGVVGNIVIRSPYISHGYVGGRAADDAAFAPLRGPRELGIEGDCYRTGDLGRRRWDGLLEFRGRRDFQIKFYGTRMELTEIESALAAHPSVAECAVVPITRPDGLVARLVAYVVPRSSPEGATGDPAVWRAALRRRFGKAMPPVSFREMTDLPRNIGGKVDRGRLPAGRSAAPSARPPETAVEKGMAEIWSDLLAGEPGAERPSSPSVLREPDRPERNGFRADDTFFEAGGHSLLVLRLLDRIRERFGVELSLRDYFDNSSLADLARLVALRSAGAGAATTTIG</sequence>
<feature type="domain" description="Carrier" evidence="5">
    <location>
        <begin position="992"/>
        <end position="1088"/>
    </location>
</feature>
<dbReference type="CDD" id="cd19531">
    <property type="entry name" value="LCL_NRPS-like"/>
    <property type="match status" value="1"/>
</dbReference>
<dbReference type="GO" id="GO:0031177">
    <property type="term" value="F:phosphopantetheine binding"/>
    <property type="evidence" value="ECO:0007669"/>
    <property type="project" value="TreeGrafter"/>
</dbReference>
<dbReference type="CDD" id="cd05930">
    <property type="entry name" value="A_NRPS"/>
    <property type="match status" value="1"/>
</dbReference>
<dbReference type="InterPro" id="IPR001242">
    <property type="entry name" value="Condensation_dom"/>
</dbReference>
<organism evidence="6 7">
    <name type="scientific">Thermomonospora cellulosilytica</name>
    <dbReference type="NCBI Taxonomy" id="1411118"/>
    <lineage>
        <taxon>Bacteria</taxon>
        <taxon>Bacillati</taxon>
        <taxon>Actinomycetota</taxon>
        <taxon>Actinomycetes</taxon>
        <taxon>Streptosporangiales</taxon>
        <taxon>Thermomonosporaceae</taxon>
        <taxon>Thermomonospora</taxon>
    </lineage>
</organism>
<dbReference type="Pfam" id="PF00550">
    <property type="entry name" value="PP-binding"/>
    <property type="match status" value="1"/>
</dbReference>
<dbReference type="PANTHER" id="PTHR45527">
    <property type="entry name" value="NONRIBOSOMAL PEPTIDE SYNTHETASE"/>
    <property type="match status" value="1"/>
</dbReference>
<evidence type="ECO:0000256" key="1">
    <source>
        <dbReference type="ARBA" id="ARBA00001957"/>
    </source>
</evidence>
<dbReference type="GO" id="GO:0043041">
    <property type="term" value="P:amino acid activation for nonribosomal peptide biosynthetic process"/>
    <property type="evidence" value="ECO:0007669"/>
    <property type="project" value="TreeGrafter"/>
</dbReference>
<dbReference type="Gene3D" id="3.40.50.12780">
    <property type="entry name" value="N-terminal domain of ligase-like"/>
    <property type="match status" value="1"/>
</dbReference>
<dbReference type="PANTHER" id="PTHR45527:SF1">
    <property type="entry name" value="FATTY ACID SYNTHASE"/>
    <property type="match status" value="1"/>
</dbReference>
<dbReference type="GO" id="GO:0005829">
    <property type="term" value="C:cytosol"/>
    <property type="evidence" value="ECO:0007669"/>
    <property type="project" value="TreeGrafter"/>
</dbReference>
<dbReference type="GO" id="GO:0009366">
    <property type="term" value="C:enterobactin synthetase complex"/>
    <property type="evidence" value="ECO:0007669"/>
    <property type="project" value="TreeGrafter"/>
</dbReference>
<evidence type="ECO:0000256" key="2">
    <source>
        <dbReference type="ARBA" id="ARBA00022450"/>
    </source>
</evidence>
<dbReference type="InterPro" id="IPR020845">
    <property type="entry name" value="AMP-binding_CS"/>
</dbReference>
<dbReference type="GO" id="GO:0047527">
    <property type="term" value="F:2,3-dihydroxybenzoate-serine ligase activity"/>
    <property type="evidence" value="ECO:0007669"/>
    <property type="project" value="TreeGrafter"/>
</dbReference>
<dbReference type="SUPFAM" id="SSF47336">
    <property type="entry name" value="ACP-like"/>
    <property type="match status" value="1"/>
</dbReference>
<proteinExistence type="predicted"/>
<dbReference type="RefSeq" id="WP_182708222.1">
    <property type="nucleotide sequence ID" value="NZ_JACJII010000001.1"/>
</dbReference>
<dbReference type="SUPFAM" id="SSF56801">
    <property type="entry name" value="Acetyl-CoA synthetase-like"/>
    <property type="match status" value="1"/>
</dbReference>
<name>A0A7W3N5A4_9ACTN</name>
<evidence type="ECO:0000313" key="7">
    <source>
        <dbReference type="Proteomes" id="UP000539313"/>
    </source>
</evidence>